<organism evidence="2 3">
    <name type="scientific">Leucobacter allii</name>
    <dbReference type="NCBI Taxonomy" id="2932247"/>
    <lineage>
        <taxon>Bacteria</taxon>
        <taxon>Bacillati</taxon>
        <taxon>Actinomycetota</taxon>
        <taxon>Actinomycetes</taxon>
        <taxon>Micrococcales</taxon>
        <taxon>Microbacteriaceae</taxon>
        <taxon>Leucobacter</taxon>
    </lineage>
</organism>
<evidence type="ECO:0000313" key="2">
    <source>
        <dbReference type="EMBL" id="UOQ58208.1"/>
    </source>
</evidence>
<name>A0ABY4FPK4_9MICO</name>
<evidence type="ECO:0000256" key="1">
    <source>
        <dbReference type="SAM" id="Phobius"/>
    </source>
</evidence>
<reference evidence="2 3" key="1">
    <citation type="submission" date="2022-04" db="EMBL/GenBank/DDBJ databases">
        <title>Leucobacter sp. isolated from rhizosphere of garlic.</title>
        <authorList>
            <person name="Won M."/>
            <person name="Lee C.-M."/>
            <person name="Woen H.-Y."/>
            <person name="Kwon S.-W."/>
        </authorList>
    </citation>
    <scope>NUCLEOTIDE SEQUENCE [LARGE SCALE GENOMIC DNA]</scope>
    <source>
        <strain evidence="2 3">H21R-40</strain>
    </source>
</reference>
<keyword evidence="3" id="KW-1185">Reference proteome</keyword>
<gene>
    <name evidence="2" type="ORF">MUN78_05010</name>
</gene>
<evidence type="ECO:0000313" key="3">
    <source>
        <dbReference type="Proteomes" id="UP000831786"/>
    </source>
</evidence>
<dbReference type="EMBL" id="CP095045">
    <property type="protein sequence ID" value="UOQ58208.1"/>
    <property type="molecule type" value="Genomic_DNA"/>
</dbReference>
<dbReference type="RefSeq" id="WP_244693439.1">
    <property type="nucleotide sequence ID" value="NZ_CP095044.1"/>
</dbReference>
<keyword evidence="1" id="KW-0812">Transmembrane</keyword>
<feature type="transmembrane region" description="Helical" evidence="1">
    <location>
        <begin position="7"/>
        <end position="27"/>
    </location>
</feature>
<dbReference type="Proteomes" id="UP000831786">
    <property type="component" value="Chromosome"/>
</dbReference>
<feature type="transmembrane region" description="Helical" evidence="1">
    <location>
        <begin position="76"/>
        <end position="99"/>
    </location>
</feature>
<proteinExistence type="predicted"/>
<sequence>MIRTVTVWIIGILLAGLYVYAAIAGVGNFIGMHGLGAALGTGLSASGWVWLMLGIALPIALLAAALLLGRRRSSGFRLLLLAAGIAVLGALQIDIMHLVPESTYFAA</sequence>
<evidence type="ECO:0008006" key="4">
    <source>
        <dbReference type="Google" id="ProtNLM"/>
    </source>
</evidence>
<protein>
    <recommendedName>
        <fullName evidence="4">Bacitracin resistance protein</fullName>
    </recommendedName>
</protein>
<keyword evidence="1" id="KW-1133">Transmembrane helix</keyword>
<feature type="transmembrane region" description="Helical" evidence="1">
    <location>
        <begin position="47"/>
        <end position="69"/>
    </location>
</feature>
<keyword evidence="1" id="KW-0472">Membrane</keyword>
<accession>A0ABY4FPK4</accession>